<keyword evidence="2" id="KW-1185">Reference proteome</keyword>
<evidence type="ECO:0000313" key="1">
    <source>
        <dbReference type="EMBL" id="CAK9270789.1"/>
    </source>
</evidence>
<organism evidence="1 2">
    <name type="scientific">Sphagnum jensenii</name>
    <dbReference type="NCBI Taxonomy" id="128206"/>
    <lineage>
        <taxon>Eukaryota</taxon>
        <taxon>Viridiplantae</taxon>
        <taxon>Streptophyta</taxon>
        <taxon>Embryophyta</taxon>
        <taxon>Bryophyta</taxon>
        <taxon>Sphagnophytina</taxon>
        <taxon>Sphagnopsida</taxon>
        <taxon>Sphagnales</taxon>
        <taxon>Sphagnaceae</taxon>
        <taxon>Sphagnum</taxon>
    </lineage>
</organism>
<evidence type="ECO:0000313" key="2">
    <source>
        <dbReference type="Proteomes" id="UP001497444"/>
    </source>
</evidence>
<dbReference type="SUPFAM" id="SSF53098">
    <property type="entry name" value="Ribonuclease H-like"/>
    <property type="match status" value="1"/>
</dbReference>
<proteinExistence type="predicted"/>
<gene>
    <name evidence="1" type="ORF">CSSPJE1EN1_LOCUS16267</name>
</gene>
<name>A0ABP0WVB1_9BRYO</name>
<sequence length="434" mass="49170">MVKLRKECLKMEEFAFAYDYAPHAIHNLCMDLIKNFARVKHILKQIVFMVKTLKLLHLLLQLFDKLCLEKFKKTYVFILFTKTRWGTVFFTAQRASIVKATCAVLPGKILNAKLNIDICDELKALVIDPAYWKGVAAMETLFMMINSRLTYLEGDEATFSAVYACFVAIKYHIKTLNRAVMDAFNLGDDDIEQMMTLFHHRFSTIYSEAHGLAFVTNPMFTDMCSKIAAKFGKDFLQVGKCSINQHAKAALVRLSNGNEDLQRSYFSEFAMFIMWPIDSDYDFNDIKFKPSELWTLCDDWCYGSIKGPLSALHKNLAKASGGKCNHKAGKCVHSRSCARLGQAKIKTGTAILFNTKQLDRQIAATRDTKFCKWLQQLGVDNGDAAEEEPLDKEEDAAGGCIEEFDRLDISGDIDGIANEDLFDKEVVDEGNIFN</sequence>
<dbReference type="Proteomes" id="UP001497444">
    <property type="component" value="Chromosome 3"/>
</dbReference>
<protein>
    <submittedName>
        <fullName evidence="1">Uncharacterized protein</fullName>
    </submittedName>
</protein>
<dbReference type="InterPro" id="IPR012337">
    <property type="entry name" value="RNaseH-like_sf"/>
</dbReference>
<dbReference type="EMBL" id="OZ020098">
    <property type="protein sequence ID" value="CAK9270789.1"/>
    <property type="molecule type" value="Genomic_DNA"/>
</dbReference>
<accession>A0ABP0WVB1</accession>
<reference evidence="1" key="1">
    <citation type="submission" date="2024-02" db="EMBL/GenBank/DDBJ databases">
        <authorList>
            <consortium name="ELIXIR-Norway"/>
            <consortium name="Elixir Norway"/>
        </authorList>
    </citation>
    <scope>NUCLEOTIDE SEQUENCE</scope>
</reference>